<protein>
    <submittedName>
        <fullName evidence="6">TetR/AcrR family transcriptional regulator</fullName>
    </submittedName>
</protein>
<dbReference type="GO" id="GO:0003700">
    <property type="term" value="F:DNA-binding transcription factor activity"/>
    <property type="evidence" value="ECO:0007669"/>
    <property type="project" value="TreeGrafter"/>
</dbReference>
<feature type="DNA-binding region" description="H-T-H motif" evidence="4">
    <location>
        <begin position="36"/>
        <end position="55"/>
    </location>
</feature>
<name>A0A9J6RL02_9GAMM</name>
<dbReference type="AlphaFoldDB" id="A0A9J6RL02"/>
<dbReference type="InterPro" id="IPR009057">
    <property type="entry name" value="Homeodomain-like_sf"/>
</dbReference>
<keyword evidence="7" id="KW-1185">Reference proteome</keyword>
<dbReference type="Gene3D" id="1.10.357.10">
    <property type="entry name" value="Tetracycline Repressor, domain 2"/>
    <property type="match status" value="1"/>
</dbReference>
<dbReference type="Proteomes" id="UP001069090">
    <property type="component" value="Unassembled WGS sequence"/>
</dbReference>
<proteinExistence type="predicted"/>
<dbReference type="PRINTS" id="PR00455">
    <property type="entry name" value="HTHTETR"/>
</dbReference>
<comment type="caution">
    <text evidence="6">The sequence shown here is derived from an EMBL/GenBank/DDBJ whole genome shotgun (WGS) entry which is preliminary data.</text>
</comment>
<dbReference type="InterPro" id="IPR025996">
    <property type="entry name" value="MT1864/Rv1816-like_C"/>
</dbReference>
<dbReference type="InterPro" id="IPR001647">
    <property type="entry name" value="HTH_TetR"/>
</dbReference>
<feature type="domain" description="HTH tetR-type" evidence="5">
    <location>
        <begin position="13"/>
        <end position="73"/>
    </location>
</feature>
<keyword evidence="2 4" id="KW-0238">DNA-binding</keyword>
<dbReference type="GO" id="GO:0000976">
    <property type="term" value="F:transcription cis-regulatory region binding"/>
    <property type="evidence" value="ECO:0007669"/>
    <property type="project" value="TreeGrafter"/>
</dbReference>
<dbReference type="EMBL" id="JAPTGG010000003">
    <property type="protein sequence ID" value="MCZ0864677.1"/>
    <property type="molecule type" value="Genomic_DNA"/>
</dbReference>
<evidence type="ECO:0000256" key="2">
    <source>
        <dbReference type="ARBA" id="ARBA00023125"/>
    </source>
</evidence>
<dbReference type="Pfam" id="PF00440">
    <property type="entry name" value="TetR_N"/>
    <property type="match status" value="1"/>
</dbReference>
<dbReference type="PANTHER" id="PTHR30055:SF234">
    <property type="entry name" value="HTH-TYPE TRANSCRIPTIONAL REGULATOR BETI"/>
    <property type="match status" value="1"/>
</dbReference>
<accession>A0A9J6RL02</accession>
<evidence type="ECO:0000256" key="1">
    <source>
        <dbReference type="ARBA" id="ARBA00023015"/>
    </source>
</evidence>
<evidence type="ECO:0000259" key="5">
    <source>
        <dbReference type="PROSITE" id="PS50977"/>
    </source>
</evidence>
<reference evidence="6 7" key="1">
    <citation type="submission" date="2022-12" db="EMBL/GenBank/DDBJ databases">
        <title>Dasania phycosphaerae sp. nov., isolated from particulate material of the south coast of Korea.</title>
        <authorList>
            <person name="Jiang Y."/>
        </authorList>
    </citation>
    <scope>NUCLEOTIDE SEQUENCE [LARGE SCALE GENOMIC DNA]</scope>
    <source>
        <strain evidence="6 7">GY-19</strain>
    </source>
</reference>
<dbReference type="RefSeq" id="WP_258330828.1">
    <property type="nucleotide sequence ID" value="NZ_JAPTGG010000003.1"/>
</dbReference>
<dbReference type="InterPro" id="IPR036271">
    <property type="entry name" value="Tet_transcr_reg_TetR-rel_C_sf"/>
</dbReference>
<dbReference type="PROSITE" id="PS50977">
    <property type="entry name" value="HTH_TETR_2"/>
    <property type="match status" value="1"/>
</dbReference>
<dbReference type="Pfam" id="PF13305">
    <property type="entry name" value="TetR_C_33"/>
    <property type="match status" value="1"/>
</dbReference>
<evidence type="ECO:0000313" key="6">
    <source>
        <dbReference type="EMBL" id="MCZ0864677.1"/>
    </source>
</evidence>
<keyword evidence="1" id="KW-0805">Transcription regulation</keyword>
<dbReference type="SUPFAM" id="SSF46689">
    <property type="entry name" value="Homeodomain-like"/>
    <property type="match status" value="1"/>
</dbReference>
<dbReference type="InterPro" id="IPR050109">
    <property type="entry name" value="HTH-type_TetR-like_transc_reg"/>
</dbReference>
<gene>
    <name evidence="6" type="ORF">O0V09_05665</name>
</gene>
<keyword evidence="3" id="KW-0804">Transcription</keyword>
<evidence type="ECO:0000313" key="7">
    <source>
        <dbReference type="Proteomes" id="UP001069090"/>
    </source>
</evidence>
<evidence type="ECO:0000256" key="4">
    <source>
        <dbReference type="PROSITE-ProRule" id="PRU00335"/>
    </source>
</evidence>
<dbReference type="PANTHER" id="PTHR30055">
    <property type="entry name" value="HTH-TYPE TRANSCRIPTIONAL REGULATOR RUTR"/>
    <property type="match status" value="1"/>
</dbReference>
<organism evidence="6 7">
    <name type="scientific">Dasania phycosphaerae</name>
    <dbReference type="NCBI Taxonomy" id="2950436"/>
    <lineage>
        <taxon>Bacteria</taxon>
        <taxon>Pseudomonadati</taxon>
        <taxon>Pseudomonadota</taxon>
        <taxon>Gammaproteobacteria</taxon>
        <taxon>Cellvibrionales</taxon>
        <taxon>Spongiibacteraceae</taxon>
        <taxon>Dasania</taxon>
    </lineage>
</organism>
<evidence type="ECO:0000256" key="3">
    <source>
        <dbReference type="ARBA" id="ARBA00023163"/>
    </source>
</evidence>
<sequence>MSNSPEKTSYHHGELYNSLLNAAHSMLAEGGIEALSLRKLAEQVGVSRTAPYHHFKDKNELLCALAADGFKRKQAAIAQLSLHSTSNPTQQFKDFVYDYIKHATANPELYDLMFGRPIWKTGSSNPQLQSHAYPVFQQQLALIKSWQQQGVLDSEADTLRLSQVIWSTLHGLTRLVIDGIYDSSDSNSHQVKAMCDCAIKQFLSAAKG</sequence>
<dbReference type="SUPFAM" id="SSF48498">
    <property type="entry name" value="Tetracyclin repressor-like, C-terminal domain"/>
    <property type="match status" value="1"/>
</dbReference>